<sequence>MKCSNMIGALSVAALAFLSSTVDASTAAAQTSGHLRHSHGGHNRLADGDDDYDSIDNVRSTYGKQPRQVTNKSVYGDDDNDSFDDYSRTLGKQPSGGKKQSGYNDDDDSLDKKDQVGILRDEPVIYNYSLILVNWNIIIKVGNVREY</sequence>
<evidence type="ECO:0000313" key="3">
    <source>
        <dbReference type="EnsemblProtists" id="HpaP812167"/>
    </source>
</evidence>
<keyword evidence="2" id="KW-0732">Signal</keyword>
<accession>M4BZZ2</accession>
<protein>
    <recommendedName>
        <fullName evidence="5">RxLR effector candidate protein</fullName>
    </recommendedName>
</protein>
<feature type="signal peptide" evidence="2">
    <location>
        <begin position="1"/>
        <end position="24"/>
    </location>
</feature>
<dbReference type="InParanoid" id="M4BZZ2"/>
<name>M4BZZ2_HYAAE</name>
<dbReference type="VEuPathDB" id="FungiDB:HpaG812167"/>
<evidence type="ECO:0000313" key="4">
    <source>
        <dbReference type="Proteomes" id="UP000011713"/>
    </source>
</evidence>
<dbReference type="Proteomes" id="UP000011713">
    <property type="component" value="Unassembled WGS sequence"/>
</dbReference>
<dbReference type="EnsemblProtists" id="HpaT812167">
    <property type="protein sequence ID" value="HpaP812167"/>
    <property type="gene ID" value="HpaG812167"/>
</dbReference>
<evidence type="ECO:0000256" key="1">
    <source>
        <dbReference type="SAM" id="MobiDB-lite"/>
    </source>
</evidence>
<dbReference type="HOGENOM" id="CLU_1771635_0_0_1"/>
<feature type="compositionally biased region" description="Low complexity" evidence="1">
    <location>
        <begin position="91"/>
        <end position="102"/>
    </location>
</feature>
<evidence type="ECO:0008006" key="5">
    <source>
        <dbReference type="Google" id="ProtNLM"/>
    </source>
</evidence>
<reference evidence="3" key="2">
    <citation type="submission" date="2015-06" db="UniProtKB">
        <authorList>
            <consortium name="EnsemblProtists"/>
        </authorList>
    </citation>
    <scope>IDENTIFICATION</scope>
    <source>
        <strain evidence="3">Emoy2</strain>
    </source>
</reference>
<feature type="compositionally biased region" description="Polar residues" evidence="1">
    <location>
        <begin position="57"/>
        <end position="73"/>
    </location>
</feature>
<organism evidence="3 4">
    <name type="scientific">Hyaloperonospora arabidopsidis (strain Emoy2)</name>
    <name type="common">Downy mildew agent</name>
    <name type="synonym">Peronospora arabidopsidis</name>
    <dbReference type="NCBI Taxonomy" id="559515"/>
    <lineage>
        <taxon>Eukaryota</taxon>
        <taxon>Sar</taxon>
        <taxon>Stramenopiles</taxon>
        <taxon>Oomycota</taxon>
        <taxon>Peronosporomycetes</taxon>
        <taxon>Peronosporales</taxon>
        <taxon>Peronosporaceae</taxon>
        <taxon>Hyaloperonospora</taxon>
    </lineage>
</organism>
<dbReference type="AlphaFoldDB" id="M4BZZ2"/>
<reference evidence="4" key="1">
    <citation type="journal article" date="2010" name="Science">
        <title>Signatures of adaptation to obligate biotrophy in the Hyaloperonospora arabidopsidis genome.</title>
        <authorList>
            <person name="Baxter L."/>
            <person name="Tripathy S."/>
            <person name="Ishaque N."/>
            <person name="Boot N."/>
            <person name="Cabral A."/>
            <person name="Kemen E."/>
            <person name="Thines M."/>
            <person name="Ah-Fong A."/>
            <person name="Anderson R."/>
            <person name="Badejoko W."/>
            <person name="Bittner-Eddy P."/>
            <person name="Boore J.L."/>
            <person name="Chibucos M.C."/>
            <person name="Coates M."/>
            <person name="Dehal P."/>
            <person name="Delehaunty K."/>
            <person name="Dong S."/>
            <person name="Downton P."/>
            <person name="Dumas B."/>
            <person name="Fabro G."/>
            <person name="Fronick C."/>
            <person name="Fuerstenberg S.I."/>
            <person name="Fulton L."/>
            <person name="Gaulin E."/>
            <person name="Govers F."/>
            <person name="Hughes L."/>
            <person name="Humphray S."/>
            <person name="Jiang R.H."/>
            <person name="Judelson H."/>
            <person name="Kamoun S."/>
            <person name="Kyung K."/>
            <person name="Meijer H."/>
            <person name="Minx P."/>
            <person name="Morris P."/>
            <person name="Nelson J."/>
            <person name="Phuntumart V."/>
            <person name="Qutob D."/>
            <person name="Rehmany A."/>
            <person name="Rougon-Cardoso A."/>
            <person name="Ryden P."/>
            <person name="Torto-Alalibo T."/>
            <person name="Studholme D."/>
            <person name="Wang Y."/>
            <person name="Win J."/>
            <person name="Wood J."/>
            <person name="Clifton S.W."/>
            <person name="Rogers J."/>
            <person name="Van den Ackerveken G."/>
            <person name="Jones J.D."/>
            <person name="McDowell J.M."/>
            <person name="Beynon J."/>
            <person name="Tyler B.M."/>
        </authorList>
    </citation>
    <scope>NUCLEOTIDE SEQUENCE [LARGE SCALE GENOMIC DNA]</scope>
    <source>
        <strain evidence="4">Emoy2</strain>
    </source>
</reference>
<keyword evidence="4" id="KW-1185">Reference proteome</keyword>
<proteinExistence type="predicted"/>
<evidence type="ECO:0000256" key="2">
    <source>
        <dbReference type="SAM" id="SignalP"/>
    </source>
</evidence>
<feature type="region of interest" description="Disordered" evidence="1">
    <location>
        <begin position="31"/>
        <end position="111"/>
    </location>
</feature>
<dbReference type="EMBL" id="JH598068">
    <property type="status" value="NOT_ANNOTATED_CDS"/>
    <property type="molecule type" value="Genomic_DNA"/>
</dbReference>
<feature type="chain" id="PRO_5004049279" description="RxLR effector candidate protein" evidence="2">
    <location>
        <begin position="25"/>
        <end position="147"/>
    </location>
</feature>